<organism evidence="2 3">
    <name type="scientific">Paenibacillus thiaminolyticus</name>
    <name type="common">Bacillus thiaminolyticus</name>
    <dbReference type="NCBI Taxonomy" id="49283"/>
    <lineage>
        <taxon>Bacteria</taxon>
        <taxon>Bacillati</taxon>
        <taxon>Bacillota</taxon>
        <taxon>Bacilli</taxon>
        <taxon>Bacillales</taxon>
        <taxon>Paenibacillaceae</taxon>
        <taxon>Paenibacillus</taxon>
    </lineage>
</organism>
<dbReference type="Proteomes" id="UP000266177">
    <property type="component" value="Unassembled WGS sequence"/>
</dbReference>
<dbReference type="EMBL" id="QYZD01000004">
    <property type="protein sequence ID" value="RJG25221.1"/>
    <property type="molecule type" value="Genomic_DNA"/>
</dbReference>
<evidence type="ECO:0000256" key="1">
    <source>
        <dbReference type="SAM" id="Phobius"/>
    </source>
</evidence>
<dbReference type="AlphaFoldDB" id="A0A3A3GL13"/>
<accession>A0A3A3GL13</accession>
<sequence length="74" mass="8211">MASWYEFVLPYCEEGEVLGPISTPIRYARLLLANLIFILYYGLGITVWDESQRAAYFADRVAGEIVGTDAACSA</sequence>
<name>A0A3A3GL13_PANTH</name>
<feature type="transmembrane region" description="Helical" evidence="1">
    <location>
        <begin position="27"/>
        <end position="48"/>
    </location>
</feature>
<comment type="caution">
    <text evidence="2">The sequence shown here is derived from an EMBL/GenBank/DDBJ whole genome shotgun (WGS) entry which is preliminary data.</text>
</comment>
<evidence type="ECO:0000313" key="3">
    <source>
        <dbReference type="Proteomes" id="UP000266177"/>
    </source>
</evidence>
<keyword evidence="1" id="KW-0812">Transmembrane</keyword>
<keyword evidence="1" id="KW-1133">Transmembrane helix</keyword>
<dbReference type="RefSeq" id="WP_119792189.1">
    <property type="nucleotide sequence ID" value="NZ_QYZD01000004.1"/>
</dbReference>
<reference evidence="2 3" key="1">
    <citation type="submission" date="2018-09" db="EMBL/GenBank/DDBJ databases">
        <title>Paenibacillus SK2017-BO5.</title>
        <authorList>
            <person name="Piskunova J.V."/>
            <person name="Dubiley S.A."/>
            <person name="Severinov K.V."/>
        </authorList>
    </citation>
    <scope>NUCLEOTIDE SEQUENCE [LARGE SCALE GENOMIC DNA]</scope>
    <source>
        <strain evidence="2 3">BO5</strain>
    </source>
</reference>
<gene>
    <name evidence="2" type="ORF">DQX05_07145</name>
</gene>
<keyword evidence="1" id="KW-0472">Membrane</keyword>
<evidence type="ECO:0000313" key="2">
    <source>
        <dbReference type="EMBL" id="RJG25221.1"/>
    </source>
</evidence>
<proteinExistence type="predicted"/>
<protein>
    <submittedName>
        <fullName evidence="2">Uncharacterized protein</fullName>
    </submittedName>
</protein>